<protein>
    <submittedName>
        <fullName evidence="2">Uncharacterized protein</fullName>
    </submittedName>
</protein>
<gene>
    <name evidence="2" type="ORF">NFIA_002800</name>
</gene>
<dbReference type="KEGG" id="nfi:NFIA_002800"/>
<dbReference type="HOGENOM" id="CLU_1835677_0_0_1"/>
<dbReference type="VEuPathDB" id="FungiDB:NFIA_002800"/>
<feature type="region of interest" description="Disordered" evidence="1">
    <location>
        <begin position="116"/>
        <end position="140"/>
    </location>
</feature>
<dbReference type="RefSeq" id="XP_001258825.1">
    <property type="nucleotide sequence ID" value="XM_001258824.1"/>
</dbReference>
<dbReference type="Proteomes" id="UP000006702">
    <property type="component" value="Unassembled WGS sequence"/>
</dbReference>
<reference evidence="3" key="1">
    <citation type="journal article" date="2008" name="PLoS Genet.">
        <title>Genomic islands in the pathogenic filamentous fungus Aspergillus fumigatus.</title>
        <authorList>
            <person name="Fedorova N.D."/>
            <person name="Khaldi N."/>
            <person name="Joardar V.S."/>
            <person name="Maiti R."/>
            <person name="Amedeo P."/>
            <person name="Anderson M.J."/>
            <person name="Crabtree J."/>
            <person name="Silva J.C."/>
            <person name="Badger J.H."/>
            <person name="Albarraq A."/>
            <person name="Angiuoli S."/>
            <person name="Bussey H."/>
            <person name="Bowyer P."/>
            <person name="Cotty P.J."/>
            <person name="Dyer P.S."/>
            <person name="Egan A."/>
            <person name="Galens K."/>
            <person name="Fraser-Liggett C.M."/>
            <person name="Haas B.J."/>
            <person name="Inman J.M."/>
            <person name="Kent R."/>
            <person name="Lemieux S."/>
            <person name="Malavazi I."/>
            <person name="Orvis J."/>
            <person name="Roemer T."/>
            <person name="Ronning C.M."/>
            <person name="Sundaram J.P."/>
            <person name="Sutton G."/>
            <person name="Turner G."/>
            <person name="Venter J.C."/>
            <person name="White O.R."/>
            <person name="Whitty B.R."/>
            <person name="Youngman P."/>
            <person name="Wolfe K.H."/>
            <person name="Goldman G.H."/>
            <person name="Wortman J.R."/>
            <person name="Jiang B."/>
            <person name="Denning D.W."/>
            <person name="Nierman W.C."/>
        </authorList>
    </citation>
    <scope>NUCLEOTIDE SEQUENCE [LARGE SCALE GENOMIC DNA]</scope>
    <source>
        <strain evidence="3">ATCC 1020 / DSM 3700 / CBS 544.65 / FGSC A1164 / JCM 1740 / NRRL 181 / WB 181</strain>
    </source>
</reference>
<evidence type="ECO:0000313" key="2">
    <source>
        <dbReference type="EMBL" id="EAW16928.1"/>
    </source>
</evidence>
<evidence type="ECO:0000256" key="1">
    <source>
        <dbReference type="SAM" id="MobiDB-lite"/>
    </source>
</evidence>
<proteinExistence type="predicted"/>
<name>A1DJN9_NEOFI</name>
<evidence type="ECO:0000313" key="3">
    <source>
        <dbReference type="Proteomes" id="UP000006702"/>
    </source>
</evidence>
<keyword evidence="3" id="KW-1185">Reference proteome</keyword>
<dbReference type="EMBL" id="DS027697">
    <property type="protein sequence ID" value="EAW16928.1"/>
    <property type="molecule type" value="Genomic_DNA"/>
</dbReference>
<sequence>MPISLEPVIECFARRAIEKVTTAAVRHWIAYDETNFALPDVRYFLVSTEELGAAEIVSEIDVPTAMDTVGSWSLAWTIWDIDVPVEENLRRKLDDGIRKPAALGQVAVVARSELSRGPEAPGVVGGREEPLWHASSTGPI</sequence>
<organism evidence="2 3">
    <name type="scientific">Neosartorya fischeri (strain ATCC 1020 / DSM 3700 / CBS 544.65 / FGSC A1164 / JCM 1740 / NRRL 181 / WB 181)</name>
    <name type="common">Aspergillus fischerianus</name>
    <dbReference type="NCBI Taxonomy" id="331117"/>
    <lineage>
        <taxon>Eukaryota</taxon>
        <taxon>Fungi</taxon>
        <taxon>Dikarya</taxon>
        <taxon>Ascomycota</taxon>
        <taxon>Pezizomycotina</taxon>
        <taxon>Eurotiomycetes</taxon>
        <taxon>Eurotiomycetidae</taxon>
        <taxon>Eurotiales</taxon>
        <taxon>Aspergillaceae</taxon>
        <taxon>Aspergillus</taxon>
        <taxon>Aspergillus subgen. Fumigati</taxon>
    </lineage>
</organism>
<dbReference type="AlphaFoldDB" id="A1DJN9"/>
<accession>A1DJN9</accession>
<dbReference type="GeneID" id="4585276"/>